<dbReference type="PROSITE" id="PS00624">
    <property type="entry name" value="GMC_OXRED_2"/>
    <property type="match status" value="1"/>
</dbReference>
<dbReference type="GO" id="GO:0050660">
    <property type="term" value="F:flavin adenine dinucleotide binding"/>
    <property type="evidence" value="ECO:0007669"/>
    <property type="project" value="InterPro"/>
</dbReference>
<dbReference type="Gene3D" id="3.50.50.60">
    <property type="entry name" value="FAD/NAD(P)-binding domain"/>
    <property type="match status" value="1"/>
</dbReference>
<keyword evidence="3 7" id="KW-0285">Flavoprotein</keyword>
<dbReference type="EMBL" id="ML120406">
    <property type="protein sequence ID" value="RPA97277.1"/>
    <property type="molecule type" value="Genomic_DNA"/>
</dbReference>
<dbReference type="STRING" id="1336337.A0A3N4JJ43"/>
<sequence length="599" mass="65878">MSDITPEEFSSKPFDYLIVGGGTAGLVLAARLTENPIIHVGVLEAGKAQFDNPKVKIPGLLGSSIGDPELDWAYMTTPQKEIGGKQILYSRGKMLGGSSGLNFMFWGRGDKRDYEWEKDFGMKGWTWDNFLKYSKKTQTFNVPTKTEQLAMLPTPTHVPEFHGTDGPIHVSFSSWYEDIMKLPMLAFAAIGVPRNVEPMSGSNVGSGIAAHSIDPATSTRSYAANAYYKPNFSRENLVVLTSAQATKVLIEDCVAVGVEYLFDGKTHTAHASKEVILSAGAVVSPQLLELSGIGDKKLLEKYGIVCKVDNPNVGEGMQDHVMTSIGFELHPGTRSMDDLLDPQKLAEAMKEYEASFSGILATSHTHYAMIPLSKVMPESEVEDIKQIIQKDLETATNPRDRLIYQVELNRLNSPKDSLGQVEIIPAPFGFRVHQTGQAIPGKQYFCFSMVGLYPHSSGSIHISSPNVTDHPAIDPKIYASHVDRHVLLRATQLADRISKTPAFEKFLAKRIQPPEGEMSESDWNKFVEESTGTCFHNIATCAMLPRDKGGVVDEKLKVYGVKGLRVVDASVLPVHISHHIQATVYAVAEQAADLIKEEW</sequence>
<dbReference type="PANTHER" id="PTHR11552">
    <property type="entry name" value="GLUCOSE-METHANOL-CHOLINE GMC OXIDOREDUCTASE"/>
    <property type="match status" value="1"/>
</dbReference>
<keyword evidence="11" id="KW-1185">Reference proteome</keyword>
<comment type="cofactor">
    <cofactor evidence="1">
        <name>FAD</name>
        <dbReference type="ChEBI" id="CHEBI:57692"/>
    </cofactor>
</comment>
<gene>
    <name evidence="10" type="ORF">L873DRAFT_1810095</name>
</gene>
<organism evidence="10 11">
    <name type="scientific">Choiromyces venosus 120613-1</name>
    <dbReference type="NCBI Taxonomy" id="1336337"/>
    <lineage>
        <taxon>Eukaryota</taxon>
        <taxon>Fungi</taxon>
        <taxon>Dikarya</taxon>
        <taxon>Ascomycota</taxon>
        <taxon>Pezizomycotina</taxon>
        <taxon>Pezizomycetes</taxon>
        <taxon>Pezizales</taxon>
        <taxon>Tuberaceae</taxon>
        <taxon>Choiromyces</taxon>
    </lineage>
</organism>
<evidence type="ECO:0000256" key="4">
    <source>
        <dbReference type="ARBA" id="ARBA00022827"/>
    </source>
</evidence>
<dbReference type="SUPFAM" id="SSF51905">
    <property type="entry name" value="FAD/NAD(P)-binding domain"/>
    <property type="match status" value="1"/>
</dbReference>
<dbReference type="PANTHER" id="PTHR11552:SF201">
    <property type="entry name" value="GLUCOSE-METHANOL-CHOLINE OXIDOREDUCTASE N-TERMINAL DOMAIN-CONTAINING PROTEIN"/>
    <property type="match status" value="1"/>
</dbReference>
<dbReference type="InterPro" id="IPR000172">
    <property type="entry name" value="GMC_OxRdtase_N"/>
</dbReference>
<evidence type="ECO:0000313" key="10">
    <source>
        <dbReference type="EMBL" id="RPA97277.1"/>
    </source>
</evidence>
<dbReference type="Proteomes" id="UP000276215">
    <property type="component" value="Unassembled WGS sequence"/>
</dbReference>
<keyword evidence="4 7" id="KW-0274">FAD</keyword>
<evidence type="ECO:0000259" key="8">
    <source>
        <dbReference type="PROSITE" id="PS00623"/>
    </source>
</evidence>
<dbReference type="PROSITE" id="PS00623">
    <property type="entry name" value="GMC_OXRED_1"/>
    <property type="match status" value="1"/>
</dbReference>
<dbReference type="OrthoDB" id="269227at2759"/>
<proteinExistence type="inferred from homology"/>
<evidence type="ECO:0000313" key="11">
    <source>
        <dbReference type="Proteomes" id="UP000276215"/>
    </source>
</evidence>
<dbReference type="Pfam" id="PF00732">
    <property type="entry name" value="GMC_oxred_N"/>
    <property type="match status" value="1"/>
</dbReference>
<feature type="domain" description="Glucose-methanol-choline oxidoreductase N-terminal" evidence="9">
    <location>
        <begin position="280"/>
        <end position="294"/>
    </location>
</feature>
<feature type="domain" description="Glucose-methanol-choline oxidoreductase N-terminal" evidence="8">
    <location>
        <begin position="92"/>
        <end position="115"/>
    </location>
</feature>
<dbReference type="SUPFAM" id="SSF54373">
    <property type="entry name" value="FAD-linked reductases, C-terminal domain"/>
    <property type="match status" value="1"/>
</dbReference>
<protein>
    <submittedName>
        <fullName evidence="10">Alcohol oxidase</fullName>
    </submittedName>
</protein>
<feature type="active site" description="Proton donor" evidence="6">
    <location>
        <position position="536"/>
    </location>
</feature>
<dbReference type="InterPro" id="IPR007867">
    <property type="entry name" value="GMC_OxRtase_C"/>
</dbReference>
<comment type="similarity">
    <text evidence="2 7">Belongs to the GMC oxidoreductase family.</text>
</comment>
<evidence type="ECO:0000256" key="6">
    <source>
        <dbReference type="PIRSR" id="PIRSR000137-1"/>
    </source>
</evidence>
<dbReference type="PIRSF" id="PIRSF000137">
    <property type="entry name" value="Alcohol_oxidase"/>
    <property type="match status" value="1"/>
</dbReference>
<dbReference type="InterPro" id="IPR012132">
    <property type="entry name" value="GMC_OxRdtase"/>
</dbReference>
<evidence type="ECO:0000256" key="7">
    <source>
        <dbReference type="RuleBase" id="RU003968"/>
    </source>
</evidence>
<dbReference type="GO" id="GO:0016614">
    <property type="term" value="F:oxidoreductase activity, acting on CH-OH group of donors"/>
    <property type="evidence" value="ECO:0007669"/>
    <property type="project" value="InterPro"/>
</dbReference>
<keyword evidence="5" id="KW-0560">Oxidoreductase</keyword>
<evidence type="ECO:0000256" key="2">
    <source>
        <dbReference type="ARBA" id="ARBA00010790"/>
    </source>
</evidence>
<dbReference type="Pfam" id="PF05199">
    <property type="entry name" value="GMC_oxred_C"/>
    <property type="match status" value="1"/>
</dbReference>
<evidence type="ECO:0000259" key="9">
    <source>
        <dbReference type="PROSITE" id="PS00624"/>
    </source>
</evidence>
<reference evidence="10 11" key="1">
    <citation type="journal article" date="2018" name="Nat. Ecol. Evol.">
        <title>Pezizomycetes genomes reveal the molecular basis of ectomycorrhizal truffle lifestyle.</title>
        <authorList>
            <person name="Murat C."/>
            <person name="Payen T."/>
            <person name="Noel B."/>
            <person name="Kuo A."/>
            <person name="Morin E."/>
            <person name="Chen J."/>
            <person name="Kohler A."/>
            <person name="Krizsan K."/>
            <person name="Balestrini R."/>
            <person name="Da Silva C."/>
            <person name="Montanini B."/>
            <person name="Hainaut M."/>
            <person name="Levati E."/>
            <person name="Barry K.W."/>
            <person name="Belfiori B."/>
            <person name="Cichocki N."/>
            <person name="Clum A."/>
            <person name="Dockter R.B."/>
            <person name="Fauchery L."/>
            <person name="Guy J."/>
            <person name="Iotti M."/>
            <person name="Le Tacon F."/>
            <person name="Lindquist E.A."/>
            <person name="Lipzen A."/>
            <person name="Malagnac F."/>
            <person name="Mello A."/>
            <person name="Molinier V."/>
            <person name="Miyauchi S."/>
            <person name="Poulain J."/>
            <person name="Riccioni C."/>
            <person name="Rubini A."/>
            <person name="Sitrit Y."/>
            <person name="Splivallo R."/>
            <person name="Traeger S."/>
            <person name="Wang M."/>
            <person name="Zifcakova L."/>
            <person name="Wipf D."/>
            <person name="Zambonelli A."/>
            <person name="Paolocci F."/>
            <person name="Nowrousian M."/>
            <person name="Ottonello S."/>
            <person name="Baldrian P."/>
            <person name="Spatafora J.W."/>
            <person name="Henrissat B."/>
            <person name="Nagy L.G."/>
            <person name="Aury J.M."/>
            <person name="Wincker P."/>
            <person name="Grigoriev I.V."/>
            <person name="Bonfante P."/>
            <person name="Martin F.M."/>
        </authorList>
    </citation>
    <scope>NUCLEOTIDE SEQUENCE [LARGE SCALE GENOMIC DNA]</scope>
    <source>
        <strain evidence="10 11">120613-1</strain>
    </source>
</reference>
<dbReference type="Gene3D" id="3.30.560.10">
    <property type="entry name" value="Glucose Oxidase, domain 3"/>
    <property type="match status" value="1"/>
</dbReference>
<accession>A0A3N4JJ43</accession>
<evidence type="ECO:0000256" key="1">
    <source>
        <dbReference type="ARBA" id="ARBA00001974"/>
    </source>
</evidence>
<name>A0A3N4JJ43_9PEZI</name>
<dbReference type="InterPro" id="IPR036188">
    <property type="entry name" value="FAD/NAD-bd_sf"/>
</dbReference>
<evidence type="ECO:0000256" key="3">
    <source>
        <dbReference type="ARBA" id="ARBA00022630"/>
    </source>
</evidence>
<evidence type="ECO:0000256" key="5">
    <source>
        <dbReference type="ARBA" id="ARBA00023002"/>
    </source>
</evidence>
<feature type="active site" description="Proton acceptor" evidence="6">
    <location>
        <position position="579"/>
    </location>
</feature>
<dbReference type="AlphaFoldDB" id="A0A3N4JJ43"/>